<evidence type="ECO:0000313" key="2">
    <source>
        <dbReference type="Proteomes" id="UP001319104"/>
    </source>
</evidence>
<reference evidence="1 2" key="1">
    <citation type="submission" date="2021-05" db="EMBL/GenBank/DDBJ databases">
        <authorList>
            <person name="Zhang Z.D."/>
            <person name="Osman G."/>
        </authorList>
    </citation>
    <scope>NUCLEOTIDE SEQUENCE [LARGE SCALE GENOMIC DNA]</scope>
    <source>
        <strain evidence="1 2">KCTC 32217</strain>
    </source>
</reference>
<accession>A0AAP2G4R2</accession>
<dbReference type="Proteomes" id="UP001319104">
    <property type="component" value="Unassembled WGS sequence"/>
</dbReference>
<evidence type="ECO:0000313" key="1">
    <source>
        <dbReference type="EMBL" id="MBS9524780.1"/>
    </source>
</evidence>
<dbReference type="AlphaFoldDB" id="A0AAP2G4R2"/>
<organism evidence="1 2">
    <name type="scientific">Litoribacter ruber</name>
    <dbReference type="NCBI Taxonomy" id="702568"/>
    <lineage>
        <taxon>Bacteria</taxon>
        <taxon>Pseudomonadati</taxon>
        <taxon>Bacteroidota</taxon>
        <taxon>Cytophagia</taxon>
        <taxon>Cytophagales</taxon>
        <taxon>Cyclobacteriaceae</taxon>
        <taxon>Litoribacter</taxon>
    </lineage>
</organism>
<comment type="caution">
    <text evidence="1">The sequence shown here is derived from an EMBL/GenBank/DDBJ whole genome shotgun (WGS) entry which is preliminary data.</text>
</comment>
<gene>
    <name evidence="1" type="ORF">KI659_12240</name>
</gene>
<sequence>MGGTASNFERASFHPFFVRECKGLLLGILLFGIYRSTVKFQVVGNRLDFALILEFRLQGVLEILVEHFGRKLGFHIKFDRIAFKHQGIRVDFHLLISGTFDDGLHVCTGG</sequence>
<proteinExistence type="predicted"/>
<dbReference type="EMBL" id="JAHCMY010000006">
    <property type="protein sequence ID" value="MBS9524780.1"/>
    <property type="molecule type" value="Genomic_DNA"/>
</dbReference>
<protein>
    <submittedName>
        <fullName evidence="1">Uncharacterized protein</fullName>
    </submittedName>
</protein>
<keyword evidence="2" id="KW-1185">Reference proteome</keyword>
<name>A0AAP2G4R2_9BACT</name>